<dbReference type="InterPro" id="IPR038143">
    <property type="entry name" value="NigD-like_C_dom_sf"/>
</dbReference>
<evidence type="ECO:0000313" key="2">
    <source>
        <dbReference type="EMBL" id="RGV36939.1"/>
    </source>
</evidence>
<evidence type="ECO:0000313" key="4">
    <source>
        <dbReference type="Proteomes" id="UP000283589"/>
    </source>
</evidence>
<sequence>MNKNLPVIITLFICLVIGSSCNDNKDDGSRGFMSTATIIGDTTNGFYCYLDGGGLVISYDKNLADAERGYFSFYYNEEDWETSTNGEKFINNAHVVTWSKYEVIHPISQEEANDTNVAENCQLPSLLGIGYGYRGYFDLHAGFSTFNSITGEKIQGKISLVYDPQEQTQDSLKLQLYYNPNTPDDWSKTQTDYETVSCDISSLVNLQQWKDSVTIVVKSGDKEKHHTKISKNDFLKPGKH</sequence>
<protein>
    <recommendedName>
        <fullName evidence="6">NigD-like C-terminal beta sandwich domain-containing protein</fullName>
    </recommendedName>
</protein>
<evidence type="ECO:0000313" key="5">
    <source>
        <dbReference type="Proteomes" id="UP000286038"/>
    </source>
</evidence>
<dbReference type="Proteomes" id="UP000283589">
    <property type="component" value="Unassembled WGS sequence"/>
</dbReference>
<reference evidence="1" key="3">
    <citation type="submission" date="2021-09" db="EMBL/GenBank/DDBJ databases">
        <authorList>
            <person name="Gilroy R."/>
        </authorList>
    </citation>
    <scope>NUCLEOTIDE SEQUENCE</scope>
    <source>
        <strain evidence="1">6966</strain>
    </source>
</reference>
<accession>A0A412X7V1</accession>
<dbReference type="EMBL" id="QRPV01000025">
    <property type="protein sequence ID" value="RHM40924.1"/>
    <property type="molecule type" value="Genomic_DNA"/>
</dbReference>
<dbReference type="Gene3D" id="2.60.40.2370">
    <property type="entry name" value="NigD-like, C-terminal beta sandwich domain"/>
    <property type="match status" value="1"/>
</dbReference>
<proteinExistence type="predicted"/>
<dbReference type="RefSeq" id="WP_118258426.1">
    <property type="nucleotide sequence ID" value="NZ_CABJDM010000025.1"/>
</dbReference>
<name>A0A412X7V1_9BACT</name>
<dbReference type="AlphaFoldDB" id="A0A412X7V1"/>
<dbReference type="Proteomes" id="UP000286038">
    <property type="component" value="Unassembled WGS sequence"/>
</dbReference>
<reference evidence="1" key="2">
    <citation type="journal article" date="2021" name="PeerJ">
        <title>Extensive microbial diversity within the chicken gut microbiome revealed by metagenomics and culture.</title>
        <authorList>
            <person name="Gilroy R."/>
            <person name="Ravi A."/>
            <person name="Getino M."/>
            <person name="Pursley I."/>
            <person name="Horton D.L."/>
            <person name="Alikhan N.F."/>
            <person name="Baker D."/>
            <person name="Gharbi K."/>
            <person name="Hall N."/>
            <person name="Watson M."/>
            <person name="Adriaenssens E.M."/>
            <person name="Foster-Nyarko E."/>
            <person name="Jarju S."/>
            <person name="Secka A."/>
            <person name="Antonio M."/>
            <person name="Oren A."/>
            <person name="Chaudhuri R.R."/>
            <person name="La Ragione R."/>
            <person name="Hildebrand F."/>
            <person name="Pallen M.J."/>
        </authorList>
    </citation>
    <scope>NUCLEOTIDE SEQUENCE</scope>
    <source>
        <strain evidence="1">6966</strain>
    </source>
</reference>
<dbReference type="PROSITE" id="PS51257">
    <property type="entry name" value="PROKAR_LIPOPROTEIN"/>
    <property type="match status" value="1"/>
</dbReference>
<evidence type="ECO:0008006" key="6">
    <source>
        <dbReference type="Google" id="ProtNLM"/>
    </source>
</evidence>
<dbReference type="Proteomes" id="UP000742098">
    <property type="component" value="Unassembled WGS sequence"/>
</dbReference>
<dbReference type="EMBL" id="QRZA01000001">
    <property type="protein sequence ID" value="RGV36939.1"/>
    <property type="molecule type" value="Genomic_DNA"/>
</dbReference>
<evidence type="ECO:0000313" key="1">
    <source>
        <dbReference type="EMBL" id="HJF69616.1"/>
    </source>
</evidence>
<organism evidence="2 4">
    <name type="scientific">Butyricimonas virosa</name>
    <dbReference type="NCBI Taxonomy" id="544645"/>
    <lineage>
        <taxon>Bacteria</taxon>
        <taxon>Pseudomonadati</taxon>
        <taxon>Bacteroidota</taxon>
        <taxon>Bacteroidia</taxon>
        <taxon>Bacteroidales</taxon>
        <taxon>Odoribacteraceae</taxon>
        <taxon>Butyricimonas</taxon>
    </lineage>
</organism>
<reference evidence="4 5" key="1">
    <citation type="submission" date="2018-08" db="EMBL/GenBank/DDBJ databases">
        <title>A genome reference for cultivated species of the human gut microbiota.</title>
        <authorList>
            <person name="Zou Y."/>
            <person name="Xue W."/>
            <person name="Luo G."/>
        </authorList>
    </citation>
    <scope>NUCLEOTIDE SEQUENCE [LARGE SCALE GENOMIC DNA]</scope>
    <source>
        <strain evidence="2 4">AF14-49</strain>
        <strain evidence="3 5">AF34-33</strain>
    </source>
</reference>
<comment type="caution">
    <text evidence="2">The sequence shown here is derived from an EMBL/GenBank/DDBJ whole genome shotgun (WGS) entry which is preliminary data.</text>
</comment>
<evidence type="ECO:0000313" key="3">
    <source>
        <dbReference type="EMBL" id="RHM40924.1"/>
    </source>
</evidence>
<dbReference type="EMBL" id="DYVS01000052">
    <property type="protein sequence ID" value="HJF69616.1"/>
    <property type="molecule type" value="Genomic_DNA"/>
</dbReference>
<gene>
    <name evidence="2" type="ORF">DWW18_00330</name>
    <name evidence="3" type="ORF">DWZ68_14950</name>
    <name evidence="1" type="ORF">K8V05_02555</name>
</gene>